<accession>A0ABU0ZUG4</accession>
<reference evidence="1 2" key="1">
    <citation type="submission" date="2023-08" db="EMBL/GenBank/DDBJ databases">
        <title>Phytohabitans sansha sp. nov., isolated from marine sediment.</title>
        <authorList>
            <person name="Zhao Y."/>
            <person name="Yi K."/>
        </authorList>
    </citation>
    <scope>NUCLEOTIDE SEQUENCE [LARGE SCALE GENOMIC DNA]</scope>
    <source>
        <strain evidence="1 2">ZYX-F-186</strain>
    </source>
</reference>
<organism evidence="1 2">
    <name type="scientific">Phytohabitans maris</name>
    <dbReference type="NCBI Taxonomy" id="3071409"/>
    <lineage>
        <taxon>Bacteria</taxon>
        <taxon>Bacillati</taxon>
        <taxon>Actinomycetota</taxon>
        <taxon>Actinomycetes</taxon>
        <taxon>Micromonosporales</taxon>
        <taxon>Micromonosporaceae</taxon>
    </lineage>
</organism>
<evidence type="ECO:0000313" key="2">
    <source>
        <dbReference type="Proteomes" id="UP001230908"/>
    </source>
</evidence>
<dbReference type="EMBL" id="JAVHUY010000060">
    <property type="protein sequence ID" value="MDQ7910678.1"/>
    <property type="molecule type" value="Genomic_DNA"/>
</dbReference>
<name>A0ABU0ZUG4_9ACTN</name>
<dbReference type="Proteomes" id="UP001230908">
    <property type="component" value="Unassembled WGS sequence"/>
</dbReference>
<keyword evidence="2" id="KW-1185">Reference proteome</keyword>
<sequence length="165" mass="17536">MEGRLSLAVLVAGATLAFVAGAAWWVAAAPPTQVEPAGIAPQVVAPEPAPPLEPERVDIDPDSYLPEFPNTVERQILRVEPGAAYAVNVQAVKGGEYRFQYVCLGPGDLLVRINGTTEGVKAYEVDCEGNLSTFQFVAAQSEVLVEMYRPGTEPAEVGIQVIAVE</sequence>
<comment type="caution">
    <text evidence="1">The sequence shown here is derived from an EMBL/GenBank/DDBJ whole genome shotgun (WGS) entry which is preliminary data.</text>
</comment>
<proteinExistence type="predicted"/>
<dbReference type="Pfam" id="PF19487">
    <property type="entry name" value="DUF6023"/>
    <property type="match status" value="1"/>
</dbReference>
<protein>
    <submittedName>
        <fullName evidence="1">DUF6023 family protein</fullName>
    </submittedName>
</protein>
<gene>
    <name evidence="1" type="ORF">RB614_39900</name>
</gene>
<evidence type="ECO:0000313" key="1">
    <source>
        <dbReference type="EMBL" id="MDQ7910678.1"/>
    </source>
</evidence>
<dbReference type="InterPro" id="IPR046065">
    <property type="entry name" value="DUF6023"/>
</dbReference>
<dbReference type="RefSeq" id="WP_308717920.1">
    <property type="nucleotide sequence ID" value="NZ_JAVHUY010000060.1"/>
</dbReference>